<evidence type="ECO:0000256" key="2">
    <source>
        <dbReference type="SAM" id="Phobius"/>
    </source>
</evidence>
<dbReference type="Proteomes" id="UP000766246">
    <property type="component" value="Unassembled WGS sequence"/>
</dbReference>
<evidence type="ECO:0000313" key="3">
    <source>
        <dbReference type="EMBL" id="MBE5920676.1"/>
    </source>
</evidence>
<protein>
    <submittedName>
        <fullName evidence="3">Uncharacterized protein</fullName>
    </submittedName>
</protein>
<dbReference type="EMBL" id="SVER01000043">
    <property type="protein sequence ID" value="MBE5920676.1"/>
    <property type="molecule type" value="Genomic_DNA"/>
</dbReference>
<evidence type="ECO:0000313" key="4">
    <source>
        <dbReference type="Proteomes" id="UP000766246"/>
    </source>
</evidence>
<feature type="transmembrane region" description="Helical" evidence="2">
    <location>
        <begin position="46"/>
        <end position="71"/>
    </location>
</feature>
<keyword evidence="2" id="KW-0472">Membrane</keyword>
<feature type="region of interest" description="Disordered" evidence="1">
    <location>
        <begin position="1"/>
        <end position="34"/>
    </location>
</feature>
<proteinExistence type="predicted"/>
<keyword evidence="2" id="KW-1133">Transmembrane helix</keyword>
<comment type="caution">
    <text evidence="3">The sequence shown here is derived from an EMBL/GenBank/DDBJ whole genome shotgun (WGS) entry which is preliminary data.</text>
</comment>
<sequence length="257" mass="28338">MTTNKSRTPGMRSRNTGARPRQGVASRELQEARRKRRQREVLRNRIIFGISLIAFAVLFIFIIVKLISAIISSGKASDTSKLTFTADKQVVFEEITDFDTDTYSKSEFKGYVKDLIESYNDTYGSKAITLNKLKVSGSKAYVKTTYKDAECYSSFTSYNTYNGSYTDAIESGYDFAALFSQVADDKLLEASVVNADEVFADSSVAVVNENVTVTVPGDITYVSNGDVTLVDSDTITISQADGNADATDLVYIIYSNK</sequence>
<reference evidence="3" key="1">
    <citation type="submission" date="2019-04" db="EMBL/GenBank/DDBJ databases">
        <title>Evolution of Biomass-Degrading Anaerobic Consortia Revealed by Metagenomics.</title>
        <authorList>
            <person name="Peng X."/>
        </authorList>
    </citation>
    <scope>NUCLEOTIDE SEQUENCE</scope>
    <source>
        <strain evidence="3">SIG311</strain>
    </source>
</reference>
<organism evidence="3 4">
    <name type="scientific">Pseudobutyrivibrio ruminis</name>
    <dbReference type="NCBI Taxonomy" id="46206"/>
    <lineage>
        <taxon>Bacteria</taxon>
        <taxon>Bacillati</taxon>
        <taxon>Bacillota</taxon>
        <taxon>Clostridia</taxon>
        <taxon>Lachnospirales</taxon>
        <taxon>Lachnospiraceae</taxon>
        <taxon>Pseudobutyrivibrio</taxon>
    </lineage>
</organism>
<evidence type="ECO:0000256" key="1">
    <source>
        <dbReference type="SAM" id="MobiDB-lite"/>
    </source>
</evidence>
<keyword evidence="2" id="KW-0812">Transmembrane</keyword>
<accession>A0A927UBL7</accession>
<name>A0A927UBL7_9FIRM</name>
<gene>
    <name evidence="3" type="ORF">E7272_12665</name>
</gene>
<dbReference type="AlphaFoldDB" id="A0A927UBL7"/>